<dbReference type="PANTHER" id="PTHR43750:SF3">
    <property type="entry name" value="UDP-GLUCOSE 6-DEHYDROGENASE TUAD"/>
    <property type="match status" value="1"/>
</dbReference>
<dbReference type="KEGG" id="dfl:DFE_0887"/>
<dbReference type="GO" id="GO:0000271">
    <property type="term" value="P:polysaccharide biosynthetic process"/>
    <property type="evidence" value="ECO:0007669"/>
    <property type="project" value="InterPro"/>
</dbReference>
<dbReference type="GO" id="GO:0003979">
    <property type="term" value="F:UDP-glucose 6-dehydrogenase activity"/>
    <property type="evidence" value="ECO:0007669"/>
    <property type="project" value="UniProtKB-EC"/>
</dbReference>
<proteinExistence type="inferred from homology"/>
<feature type="active site" description="Nucleophile" evidence="9">
    <location>
        <position position="266"/>
    </location>
</feature>
<evidence type="ECO:0000256" key="4">
    <source>
        <dbReference type="ARBA" id="ARBA00015132"/>
    </source>
</evidence>
<dbReference type="Pfam" id="PF03721">
    <property type="entry name" value="UDPG_MGDP_dh_N"/>
    <property type="match status" value="1"/>
</dbReference>
<dbReference type="NCBIfam" id="TIGR03026">
    <property type="entry name" value="NDP-sugDHase"/>
    <property type="match status" value="1"/>
</dbReference>
<feature type="binding site" evidence="10">
    <location>
        <position position="263"/>
    </location>
    <ligand>
        <name>substrate</name>
    </ligand>
</feature>
<feature type="binding site" evidence="11">
    <location>
        <position position="158"/>
    </location>
    <ligand>
        <name>NAD(+)</name>
        <dbReference type="ChEBI" id="CHEBI:57540"/>
    </ligand>
</feature>
<feature type="binding site" evidence="11">
    <location>
        <position position="121"/>
    </location>
    <ligand>
        <name>NAD(+)</name>
        <dbReference type="ChEBI" id="CHEBI:57540"/>
    </ligand>
</feature>
<dbReference type="InterPro" id="IPR014026">
    <property type="entry name" value="UDP-Glc/GDP-Man_DH_dimer"/>
</dbReference>
<evidence type="ECO:0000256" key="9">
    <source>
        <dbReference type="PIRSR" id="PIRSR500134-1"/>
    </source>
</evidence>
<dbReference type="PIRSF" id="PIRSF000124">
    <property type="entry name" value="UDPglc_GDPman_dh"/>
    <property type="match status" value="1"/>
</dbReference>
<dbReference type="InterPro" id="IPR017476">
    <property type="entry name" value="UDP-Glc/GDP-Man"/>
</dbReference>
<evidence type="ECO:0000256" key="8">
    <source>
        <dbReference type="PIRNR" id="PIRNR000124"/>
    </source>
</evidence>
<feature type="binding site" evidence="10">
    <location>
        <begin position="155"/>
        <end position="158"/>
    </location>
    <ligand>
        <name>substrate</name>
    </ligand>
</feature>
<keyword evidence="5 8" id="KW-0560">Oxidoreductase</keyword>
<dbReference type="Proteomes" id="UP000269883">
    <property type="component" value="Chromosome"/>
</dbReference>
<dbReference type="SUPFAM" id="SSF48179">
    <property type="entry name" value="6-phosphogluconate dehydrogenase C-terminal domain-like"/>
    <property type="match status" value="1"/>
</dbReference>
<comment type="catalytic activity">
    <reaction evidence="7 8">
        <text>UDP-alpha-D-glucose + 2 NAD(+) + H2O = UDP-alpha-D-glucuronate + 2 NADH + 3 H(+)</text>
        <dbReference type="Rhea" id="RHEA:23596"/>
        <dbReference type="ChEBI" id="CHEBI:15377"/>
        <dbReference type="ChEBI" id="CHEBI:15378"/>
        <dbReference type="ChEBI" id="CHEBI:57540"/>
        <dbReference type="ChEBI" id="CHEBI:57945"/>
        <dbReference type="ChEBI" id="CHEBI:58052"/>
        <dbReference type="ChEBI" id="CHEBI:58885"/>
        <dbReference type="EC" id="1.1.1.22"/>
    </reaction>
</comment>
<evidence type="ECO:0000256" key="7">
    <source>
        <dbReference type="ARBA" id="ARBA00047473"/>
    </source>
</evidence>
<protein>
    <recommendedName>
        <fullName evidence="4 8">UDP-glucose 6-dehydrogenase</fullName>
        <ecNumber evidence="3 8">1.1.1.22</ecNumber>
    </recommendedName>
</protein>
<evidence type="ECO:0000256" key="3">
    <source>
        <dbReference type="ARBA" id="ARBA00012954"/>
    </source>
</evidence>
<evidence type="ECO:0000256" key="1">
    <source>
        <dbReference type="ARBA" id="ARBA00004701"/>
    </source>
</evidence>
<feature type="binding site" evidence="10">
    <location>
        <position position="210"/>
    </location>
    <ligand>
        <name>substrate</name>
    </ligand>
</feature>
<name>A0A2Z6AWP3_9BACT</name>
<comment type="pathway">
    <text evidence="1">Nucleotide-sugar biosynthesis; UDP-alpha-D-glucuronate biosynthesis; UDP-alpha-D-glucuronate from UDP-alpha-D-glucose: step 1/1.</text>
</comment>
<gene>
    <name evidence="13" type="primary">rkpK</name>
    <name evidence="13" type="ORF">DFE_0887</name>
</gene>
<dbReference type="InterPro" id="IPR014027">
    <property type="entry name" value="UDP-Glc/GDP-Man_DH_C"/>
</dbReference>
<dbReference type="SUPFAM" id="SSF51735">
    <property type="entry name" value="NAD(P)-binding Rossmann-fold domains"/>
    <property type="match status" value="1"/>
</dbReference>
<dbReference type="Gene3D" id="3.40.50.720">
    <property type="entry name" value="NAD(P)-binding Rossmann-like Domain"/>
    <property type="match status" value="2"/>
</dbReference>
<evidence type="ECO:0000256" key="11">
    <source>
        <dbReference type="PIRSR" id="PIRSR500134-3"/>
    </source>
</evidence>
<reference evidence="13 14" key="1">
    <citation type="journal article" date="2018" name="Sci. Adv.">
        <title>Multi-heme cytochromes provide a pathway for survival in energy-limited environments.</title>
        <authorList>
            <person name="Deng X."/>
            <person name="Dohmae N."/>
            <person name="Nealson K.H."/>
            <person name="Hashimoto K."/>
            <person name="Okamoto A."/>
        </authorList>
    </citation>
    <scope>NUCLEOTIDE SEQUENCE [LARGE SCALE GENOMIC DNA]</scope>
    <source>
        <strain evidence="13 14">IS5</strain>
    </source>
</reference>
<evidence type="ECO:0000313" key="13">
    <source>
        <dbReference type="EMBL" id="BBD07613.1"/>
    </source>
</evidence>
<dbReference type="InterPro" id="IPR001732">
    <property type="entry name" value="UDP-Glc/GDP-Man_DH_N"/>
</dbReference>
<feature type="binding site" evidence="10">
    <location>
        <position position="329"/>
    </location>
    <ligand>
        <name>substrate</name>
    </ligand>
</feature>
<evidence type="ECO:0000256" key="2">
    <source>
        <dbReference type="ARBA" id="ARBA00006601"/>
    </source>
</evidence>
<dbReference type="PANTHER" id="PTHR43750">
    <property type="entry name" value="UDP-GLUCOSE 6-DEHYDROGENASE TUAD"/>
    <property type="match status" value="1"/>
</dbReference>
<dbReference type="Pfam" id="PF03720">
    <property type="entry name" value="UDPG_MGDP_dh_C"/>
    <property type="match status" value="1"/>
</dbReference>
<dbReference type="Gene3D" id="1.20.5.100">
    <property type="entry name" value="Cytochrome c1, transmembrane anchor, C-terminal"/>
    <property type="match status" value="1"/>
</dbReference>
<dbReference type="PIRSF" id="PIRSF500134">
    <property type="entry name" value="UDPglc_DH_bac"/>
    <property type="match status" value="1"/>
</dbReference>
<dbReference type="Pfam" id="PF00984">
    <property type="entry name" value="UDPG_MGDP_dh"/>
    <property type="match status" value="1"/>
</dbReference>
<dbReference type="EC" id="1.1.1.22" evidence="3 8"/>
<dbReference type="AlphaFoldDB" id="A0A2Z6AWP3"/>
<evidence type="ECO:0000256" key="10">
    <source>
        <dbReference type="PIRSR" id="PIRSR500134-2"/>
    </source>
</evidence>
<feature type="binding site" evidence="11">
    <location>
        <position position="86"/>
    </location>
    <ligand>
        <name>NAD(+)</name>
        <dbReference type="ChEBI" id="CHEBI:57540"/>
    </ligand>
</feature>
<feature type="domain" description="UDP-glucose/GDP-mannose dehydrogenase C-terminal" evidence="12">
    <location>
        <begin position="322"/>
        <end position="426"/>
    </location>
</feature>
<evidence type="ECO:0000256" key="5">
    <source>
        <dbReference type="ARBA" id="ARBA00023002"/>
    </source>
</evidence>
<dbReference type="SMART" id="SM00984">
    <property type="entry name" value="UDPG_MGDP_dh_C"/>
    <property type="match status" value="1"/>
</dbReference>
<sequence>MNLCIVGTGYVGLVSAACFAEMGNNVCCVDVNPAVVERLNNGEVHIYEPGLEEMVARNRAEGRLAFTTTLAEGLKDAAVAFITVGTPSREDGSCDLCYVHQVARDIGQAMTEPLVVVDKSTVPVGTADQVREIIAEELSKRGASIDYDVVSNPEFLKEGDAVSDFMKPDRVILGTENENSAEIMRSLYSPFARSREKVMVMGVRSAEMTKYAANCILATKISFINEVSGICEKVGADVRDVRLGIGSDHRIGYHFIYPGVGYGGSCFPKDVKALINTAREVGHEPQLLAAVDEVNNRQKFAIAKKVESYFAQQGGLEGRTLALWGLAFKANTDDIREASSLETIKYLTAKGMRVKAFDPVAGPNTARELEGVQGLEIVDSQYEALNGADALAVVTEWNQFRNPDFGQIKNSLKAPLIFDGRNLYPPRDLAEAGFAYFCIGRPDPA</sequence>
<dbReference type="InterPro" id="IPR028357">
    <property type="entry name" value="UDPglc_DH_bac"/>
</dbReference>
<dbReference type="SUPFAM" id="SSF52413">
    <property type="entry name" value="UDP-glucose/GDP-mannose dehydrogenase C-terminal domain"/>
    <property type="match status" value="1"/>
</dbReference>
<dbReference type="EMBL" id="AP017378">
    <property type="protein sequence ID" value="BBD07613.1"/>
    <property type="molecule type" value="Genomic_DNA"/>
</dbReference>
<evidence type="ECO:0000256" key="6">
    <source>
        <dbReference type="ARBA" id="ARBA00023027"/>
    </source>
</evidence>
<organism evidence="13 14">
    <name type="scientific">Desulfovibrio ferrophilus</name>
    <dbReference type="NCBI Taxonomy" id="241368"/>
    <lineage>
        <taxon>Bacteria</taxon>
        <taxon>Pseudomonadati</taxon>
        <taxon>Thermodesulfobacteriota</taxon>
        <taxon>Desulfovibrionia</taxon>
        <taxon>Desulfovibrionales</taxon>
        <taxon>Desulfovibrionaceae</taxon>
        <taxon>Desulfovibrio</taxon>
    </lineage>
</organism>
<dbReference type="InterPro" id="IPR008927">
    <property type="entry name" value="6-PGluconate_DH-like_C_sf"/>
</dbReference>
<dbReference type="InterPro" id="IPR036291">
    <property type="entry name" value="NAD(P)-bd_dom_sf"/>
</dbReference>
<dbReference type="UniPathway" id="UPA00038">
    <property type="reaction ID" value="UER00491"/>
</dbReference>
<dbReference type="GO" id="GO:0006065">
    <property type="term" value="P:UDP-glucuronate biosynthetic process"/>
    <property type="evidence" value="ECO:0007669"/>
    <property type="project" value="UniProtKB-UniPathway"/>
</dbReference>
<comment type="similarity">
    <text evidence="2 8">Belongs to the UDP-glucose/GDP-mannose dehydrogenase family.</text>
</comment>
<dbReference type="GO" id="GO:0051287">
    <property type="term" value="F:NAD binding"/>
    <property type="evidence" value="ECO:0007669"/>
    <property type="project" value="InterPro"/>
</dbReference>
<evidence type="ECO:0000259" key="12">
    <source>
        <dbReference type="SMART" id="SM00984"/>
    </source>
</evidence>
<dbReference type="InterPro" id="IPR036220">
    <property type="entry name" value="UDP-Glc/GDP-Man_DH_C_sf"/>
</dbReference>
<evidence type="ECO:0000313" key="14">
    <source>
        <dbReference type="Proteomes" id="UP000269883"/>
    </source>
</evidence>
<feature type="binding site" evidence="10">
    <location>
        <begin position="255"/>
        <end position="259"/>
    </location>
    <ligand>
        <name>substrate</name>
    </ligand>
</feature>
<feature type="binding site" evidence="11">
    <location>
        <position position="336"/>
    </location>
    <ligand>
        <name>NAD(+)</name>
        <dbReference type="ChEBI" id="CHEBI:57540"/>
    </ligand>
</feature>
<feature type="binding site" evidence="11">
    <location>
        <position position="269"/>
    </location>
    <ligand>
        <name>NAD(+)</name>
        <dbReference type="ChEBI" id="CHEBI:57540"/>
    </ligand>
</feature>
<dbReference type="OrthoDB" id="9803238at2"/>
<keyword evidence="14" id="KW-1185">Reference proteome</keyword>
<accession>A0A2Z6AWP3</accession>
<keyword evidence="6 8" id="KW-0520">NAD</keyword>
<dbReference type="RefSeq" id="WP_126377020.1">
    <property type="nucleotide sequence ID" value="NZ_AP017378.1"/>
</dbReference>
<feature type="binding site" evidence="11">
    <location>
        <position position="30"/>
    </location>
    <ligand>
        <name>NAD(+)</name>
        <dbReference type="ChEBI" id="CHEBI:57540"/>
    </ligand>
</feature>